<proteinExistence type="predicted"/>
<organism evidence="1 2">
    <name type="scientific">Gigaspora margarita</name>
    <dbReference type="NCBI Taxonomy" id="4874"/>
    <lineage>
        <taxon>Eukaryota</taxon>
        <taxon>Fungi</taxon>
        <taxon>Fungi incertae sedis</taxon>
        <taxon>Mucoromycota</taxon>
        <taxon>Glomeromycotina</taxon>
        <taxon>Glomeromycetes</taxon>
        <taxon>Diversisporales</taxon>
        <taxon>Gigasporaceae</taxon>
        <taxon>Gigaspora</taxon>
    </lineage>
</organism>
<gene>
    <name evidence="1" type="ORF">GMARGA_LOCUS12394</name>
</gene>
<comment type="caution">
    <text evidence="1">The sequence shown here is derived from an EMBL/GenBank/DDBJ whole genome shotgun (WGS) entry which is preliminary data.</text>
</comment>
<protein>
    <submittedName>
        <fullName evidence="1">31094_t:CDS:1</fullName>
    </submittedName>
</protein>
<reference evidence="1 2" key="1">
    <citation type="submission" date="2021-06" db="EMBL/GenBank/DDBJ databases">
        <authorList>
            <person name="Kallberg Y."/>
            <person name="Tangrot J."/>
            <person name="Rosling A."/>
        </authorList>
    </citation>
    <scope>NUCLEOTIDE SEQUENCE [LARGE SCALE GENOMIC DNA]</scope>
    <source>
        <strain evidence="1 2">120-4 pot B 10/14</strain>
    </source>
</reference>
<name>A0ABN7V0K6_GIGMA</name>
<evidence type="ECO:0000313" key="2">
    <source>
        <dbReference type="Proteomes" id="UP000789901"/>
    </source>
</evidence>
<accession>A0ABN7V0K6</accession>
<keyword evidence="2" id="KW-1185">Reference proteome</keyword>
<dbReference type="Proteomes" id="UP000789901">
    <property type="component" value="Unassembled WGS sequence"/>
</dbReference>
<evidence type="ECO:0000313" key="1">
    <source>
        <dbReference type="EMBL" id="CAG8705250.1"/>
    </source>
</evidence>
<sequence>MSGPRCDTSTRKRSTKPKSMLTECLEEINLSEGLFHSNYTLKVTMMLLEPNKEVLEKIETKKPDKKVKLVKKGNKEQNKKKEKKINGLLQKKNQATTERIIPSISIPTTYQK</sequence>
<dbReference type="EMBL" id="CAJVQB010007547">
    <property type="protein sequence ID" value="CAG8705250.1"/>
    <property type="molecule type" value="Genomic_DNA"/>
</dbReference>